<evidence type="ECO:0000313" key="2">
    <source>
        <dbReference type="EMBL" id="KAK0671012.1"/>
    </source>
</evidence>
<organism evidence="2 3">
    <name type="scientific">Cercophora samala</name>
    <dbReference type="NCBI Taxonomy" id="330535"/>
    <lineage>
        <taxon>Eukaryota</taxon>
        <taxon>Fungi</taxon>
        <taxon>Dikarya</taxon>
        <taxon>Ascomycota</taxon>
        <taxon>Pezizomycotina</taxon>
        <taxon>Sordariomycetes</taxon>
        <taxon>Sordariomycetidae</taxon>
        <taxon>Sordariales</taxon>
        <taxon>Lasiosphaeriaceae</taxon>
        <taxon>Cercophora</taxon>
    </lineage>
</organism>
<accession>A0AA39ZHA6</accession>
<sequence length="339" mass="39735">MAQPAQDPPSSIRDAFHSLPPPAKQPFAIAWETRLRKRLQEWAHQELVEDDGPYSLDARVITQNRKSQDTDKVSSRTKAILDEIINVLTSIKEDLEKFAECTHMNEDFHWYRKQLEQHLIALHKKTVFYRVGMKKVVEKDATSDYLYLPILAFLHEIVPDWPDWARQHFTTRLSFHISYLFCRKRMEQEGTQACQECNGFAGKAGYWFCPLLPCRDMLHKRSGDPPECCRCEGILHSHLMENHLMDTGKLERCPFKCWGLLFDRYGNLSQQQQLQAFESHVFEDFETVSSSVISRFESEYEEAPTHCRHDNPTLWWQRTPVPTGPRHTCKSCAWPHELD</sequence>
<dbReference type="AlphaFoldDB" id="A0AA39ZHA6"/>
<feature type="region of interest" description="Disordered" evidence="1">
    <location>
        <begin position="1"/>
        <end position="23"/>
    </location>
</feature>
<evidence type="ECO:0000313" key="3">
    <source>
        <dbReference type="Proteomes" id="UP001174997"/>
    </source>
</evidence>
<dbReference type="EMBL" id="JAULSY010000025">
    <property type="protein sequence ID" value="KAK0671012.1"/>
    <property type="molecule type" value="Genomic_DNA"/>
</dbReference>
<reference evidence="2" key="1">
    <citation type="submission" date="2023-06" db="EMBL/GenBank/DDBJ databases">
        <title>Genome-scale phylogeny and comparative genomics of the fungal order Sordariales.</title>
        <authorList>
            <consortium name="Lawrence Berkeley National Laboratory"/>
            <person name="Hensen N."/>
            <person name="Bonometti L."/>
            <person name="Westerberg I."/>
            <person name="Brannstrom I.O."/>
            <person name="Guillou S."/>
            <person name="Cros-Aarteil S."/>
            <person name="Calhoun S."/>
            <person name="Haridas S."/>
            <person name="Kuo A."/>
            <person name="Mondo S."/>
            <person name="Pangilinan J."/>
            <person name="Riley R."/>
            <person name="Labutti K."/>
            <person name="Andreopoulos B."/>
            <person name="Lipzen A."/>
            <person name="Chen C."/>
            <person name="Yanf M."/>
            <person name="Daum C."/>
            <person name="Ng V."/>
            <person name="Clum A."/>
            <person name="Steindorff A."/>
            <person name="Ohm R."/>
            <person name="Martin F."/>
            <person name="Silar P."/>
            <person name="Natvig D."/>
            <person name="Lalanne C."/>
            <person name="Gautier V."/>
            <person name="Ament-Velasquez S.L."/>
            <person name="Kruys A."/>
            <person name="Hutchinson M.I."/>
            <person name="Powell A.J."/>
            <person name="Barry K."/>
            <person name="Miller A.N."/>
            <person name="Grigoriev I.V."/>
            <person name="Debuchy R."/>
            <person name="Gladieux P."/>
            <person name="Thoren M.H."/>
            <person name="Johannesson H."/>
        </authorList>
    </citation>
    <scope>NUCLEOTIDE SEQUENCE</scope>
    <source>
        <strain evidence="2">CBS 307.81</strain>
    </source>
</reference>
<proteinExistence type="predicted"/>
<keyword evidence="3" id="KW-1185">Reference proteome</keyword>
<evidence type="ECO:0000256" key="1">
    <source>
        <dbReference type="SAM" id="MobiDB-lite"/>
    </source>
</evidence>
<dbReference type="Proteomes" id="UP001174997">
    <property type="component" value="Unassembled WGS sequence"/>
</dbReference>
<comment type="caution">
    <text evidence="2">The sequence shown here is derived from an EMBL/GenBank/DDBJ whole genome shotgun (WGS) entry which is preliminary data.</text>
</comment>
<gene>
    <name evidence="2" type="ORF">QBC41DRAFT_316597</name>
</gene>
<protein>
    <submittedName>
        <fullName evidence="2">Uncharacterized protein</fullName>
    </submittedName>
</protein>
<name>A0AA39ZHA6_9PEZI</name>